<protein>
    <submittedName>
        <fullName evidence="1">Uncharacterized protein</fullName>
    </submittedName>
</protein>
<evidence type="ECO:0000313" key="1">
    <source>
        <dbReference type="EMBL" id="KAI8015443.1"/>
    </source>
</evidence>
<keyword evidence="2" id="KW-1185">Reference proteome</keyword>
<sequence length="71" mass="7815">MGLHFFSLYNIVLTDIALAMPTLKRNLKPNKPVLVNEVGNGDTNGLDSMFTVTLIAISPPVEIARFLDGNW</sequence>
<dbReference type="EMBL" id="CM045761">
    <property type="protein sequence ID" value="KAI8015443.1"/>
    <property type="molecule type" value="Genomic_DNA"/>
</dbReference>
<proteinExistence type="predicted"/>
<organism evidence="1 2">
    <name type="scientific">Camellia lanceoleosa</name>
    <dbReference type="NCBI Taxonomy" id="1840588"/>
    <lineage>
        <taxon>Eukaryota</taxon>
        <taxon>Viridiplantae</taxon>
        <taxon>Streptophyta</taxon>
        <taxon>Embryophyta</taxon>
        <taxon>Tracheophyta</taxon>
        <taxon>Spermatophyta</taxon>
        <taxon>Magnoliopsida</taxon>
        <taxon>eudicotyledons</taxon>
        <taxon>Gunneridae</taxon>
        <taxon>Pentapetalae</taxon>
        <taxon>asterids</taxon>
        <taxon>Ericales</taxon>
        <taxon>Theaceae</taxon>
        <taxon>Camellia</taxon>
    </lineage>
</organism>
<comment type="caution">
    <text evidence="1">The sequence shown here is derived from an EMBL/GenBank/DDBJ whole genome shotgun (WGS) entry which is preliminary data.</text>
</comment>
<name>A0ACC0HR92_9ERIC</name>
<accession>A0ACC0HR92</accession>
<evidence type="ECO:0000313" key="2">
    <source>
        <dbReference type="Proteomes" id="UP001060215"/>
    </source>
</evidence>
<reference evidence="1 2" key="1">
    <citation type="journal article" date="2022" name="Plant J.">
        <title>Chromosome-level genome of Camellia lanceoleosa provides a valuable resource for understanding genome evolution and self-incompatibility.</title>
        <authorList>
            <person name="Gong W."/>
            <person name="Xiao S."/>
            <person name="Wang L."/>
            <person name="Liao Z."/>
            <person name="Chang Y."/>
            <person name="Mo W."/>
            <person name="Hu G."/>
            <person name="Li W."/>
            <person name="Zhao G."/>
            <person name="Zhu H."/>
            <person name="Hu X."/>
            <person name="Ji K."/>
            <person name="Xiang X."/>
            <person name="Song Q."/>
            <person name="Yuan D."/>
            <person name="Jin S."/>
            <person name="Zhang L."/>
        </authorList>
    </citation>
    <scope>NUCLEOTIDE SEQUENCE [LARGE SCALE GENOMIC DNA]</scope>
    <source>
        <strain evidence="1">SQ_2022a</strain>
    </source>
</reference>
<dbReference type="Proteomes" id="UP001060215">
    <property type="component" value="Chromosome 4"/>
</dbReference>
<gene>
    <name evidence="1" type="ORF">LOK49_LG05G01488</name>
</gene>